<dbReference type="GO" id="GO:0006952">
    <property type="term" value="P:defense response"/>
    <property type="evidence" value="ECO:0007669"/>
    <property type="project" value="UniProtKB-KW"/>
</dbReference>
<keyword evidence="3" id="KW-0677">Repeat</keyword>
<protein>
    <recommendedName>
        <fullName evidence="11">Disease resistance protein RPM1</fullName>
    </recommendedName>
</protein>
<evidence type="ECO:0000256" key="5">
    <source>
        <dbReference type="ARBA" id="ARBA00022821"/>
    </source>
</evidence>
<comment type="caution">
    <text evidence="9">The sequence shown here is derived from an EMBL/GenBank/DDBJ whole genome shotgun (WGS) entry which is preliminary data.</text>
</comment>
<evidence type="ECO:0008006" key="11">
    <source>
        <dbReference type="Google" id="ProtNLM"/>
    </source>
</evidence>
<keyword evidence="4" id="KW-0547">Nucleotide-binding</keyword>
<evidence type="ECO:0000256" key="6">
    <source>
        <dbReference type="ARBA" id="ARBA00022840"/>
    </source>
</evidence>
<keyword evidence="2" id="KW-0433">Leucine-rich repeat</keyword>
<sequence>MVNDSSSKLRTSIQNIGAEALVMEKNTGGCYMAVVSLLEELQQHLSPNNLISPFSKREIHILHDAVTSMHSLLTHSSGLTYNYHLINQISENRILSLAQNASKYLDFWTVKLNLWNLFKPIREIPSLAEITQEMIAINHELNIFHHSSSTGKNNISIALAVHASEDTPAHCLRCLSMHESWELLSSKIFVGGESCPQDMVEVGKQIAYKCHGLPLTIVVLGGLLSKMNKKIDVWESVAQSVRSLVMEEADQCRQTQHILALSYNHLPDSLKPCFLYMGMFPEDYEISVKKLTWLWVAEGFIRSTTHKSLEEIAEDYLADLIARSLILVKRRSSRGTVKTCYIHDLMRELCLRESQKHNFLHAINGCGQLRLHVEDMSGVDLPPDFGEVPPPYLHDLQRLSFHSSIHEYSNKASFPYTRSLMSFEKLSVSGHRRFLGMSFKLLKVLNIVNTNLMELPGEIMMLTRLKFLALTIQSSLDIRNLSEFRLLQTLFIDCEWDGYLIRTFWDMLELRHFHMKRSCQSYLSTYSLLSQSQLPLVSAVIESLLPLRLLNNLSTVSTVRPISCTEKMLRSMPHLKSLGVYESEEDYQFRGWFERLVLLPELEKLKYVFSNPFVSSSLKPGRLPPWQSLPPNLVKLTLSGTSLPWDDMSKLSMLPKLEVLKLKNYAFSGTVWNSWTGGFCCLKFLLIGSTNLEIWETDGNHFPNLRQLVLRHCRFLEEIPYGIGESPLLETIELHRCKNSAVISARSLQEEQQSLGNDGLTIYITEG</sequence>
<dbReference type="InterPro" id="IPR032675">
    <property type="entry name" value="LRR_dom_sf"/>
</dbReference>
<dbReference type="InterPro" id="IPR055414">
    <property type="entry name" value="LRR_R13L4/SHOC2-like"/>
</dbReference>
<evidence type="ECO:0000256" key="3">
    <source>
        <dbReference type="ARBA" id="ARBA00022737"/>
    </source>
</evidence>
<dbReference type="InterPro" id="IPR042197">
    <property type="entry name" value="Apaf_helical"/>
</dbReference>
<evidence type="ECO:0000259" key="7">
    <source>
        <dbReference type="Pfam" id="PF23559"/>
    </source>
</evidence>
<dbReference type="InterPro" id="IPR058922">
    <property type="entry name" value="WHD_DRP"/>
</dbReference>
<accession>A0A8X8XXG0</accession>
<dbReference type="PANTHER" id="PTHR15140">
    <property type="entry name" value="TUBULIN-SPECIFIC CHAPERONE E"/>
    <property type="match status" value="1"/>
</dbReference>
<feature type="domain" description="Disease resistance R13L4/SHOC-2-like LRR" evidence="8">
    <location>
        <begin position="440"/>
        <end position="739"/>
    </location>
</feature>
<organism evidence="9">
    <name type="scientific">Salvia splendens</name>
    <name type="common">Scarlet sage</name>
    <dbReference type="NCBI Taxonomy" id="180675"/>
    <lineage>
        <taxon>Eukaryota</taxon>
        <taxon>Viridiplantae</taxon>
        <taxon>Streptophyta</taxon>
        <taxon>Embryophyta</taxon>
        <taxon>Tracheophyta</taxon>
        <taxon>Spermatophyta</taxon>
        <taxon>Magnoliopsida</taxon>
        <taxon>eudicotyledons</taxon>
        <taxon>Gunneridae</taxon>
        <taxon>Pentapetalae</taxon>
        <taxon>asterids</taxon>
        <taxon>lamiids</taxon>
        <taxon>Lamiales</taxon>
        <taxon>Lamiaceae</taxon>
        <taxon>Nepetoideae</taxon>
        <taxon>Mentheae</taxon>
        <taxon>Salviinae</taxon>
        <taxon>Salvia</taxon>
        <taxon>Salvia subgen. Calosphace</taxon>
        <taxon>core Calosphace</taxon>
    </lineage>
</organism>
<evidence type="ECO:0000259" key="8">
    <source>
        <dbReference type="Pfam" id="PF23598"/>
    </source>
</evidence>
<keyword evidence="10" id="KW-1185">Reference proteome</keyword>
<reference evidence="9" key="2">
    <citation type="submission" date="2020-08" db="EMBL/GenBank/DDBJ databases">
        <title>Plant Genome Project.</title>
        <authorList>
            <person name="Zhang R.-G."/>
        </authorList>
    </citation>
    <scope>NUCLEOTIDE SEQUENCE</scope>
    <source>
        <strain evidence="9">Huo1</strain>
        <tissue evidence="9">Leaf</tissue>
    </source>
</reference>
<dbReference type="Gene3D" id="1.10.8.430">
    <property type="entry name" value="Helical domain of apoptotic protease-activating factors"/>
    <property type="match status" value="1"/>
</dbReference>
<dbReference type="PANTHER" id="PTHR15140:SF37">
    <property type="entry name" value="UBIQUITIN-LIKE DOMAIN-CONTAINING PROTEIN"/>
    <property type="match status" value="1"/>
</dbReference>
<dbReference type="GO" id="GO:0005524">
    <property type="term" value="F:ATP binding"/>
    <property type="evidence" value="ECO:0007669"/>
    <property type="project" value="UniProtKB-KW"/>
</dbReference>
<evidence type="ECO:0000313" key="9">
    <source>
        <dbReference type="EMBL" id="KAG6421943.1"/>
    </source>
</evidence>
<dbReference type="InterPro" id="IPR027417">
    <property type="entry name" value="P-loop_NTPase"/>
</dbReference>
<dbReference type="Gene3D" id="1.10.10.10">
    <property type="entry name" value="Winged helix-like DNA-binding domain superfamily/Winged helix DNA-binding domain"/>
    <property type="match status" value="1"/>
</dbReference>
<dbReference type="Pfam" id="PF23559">
    <property type="entry name" value="WHD_DRP"/>
    <property type="match status" value="1"/>
</dbReference>
<keyword evidence="5" id="KW-0611">Plant defense</keyword>
<dbReference type="SUPFAM" id="SSF52540">
    <property type="entry name" value="P-loop containing nucleoside triphosphate hydrolases"/>
    <property type="match status" value="1"/>
</dbReference>
<dbReference type="FunFam" id="1.10.10.10:FF:000322">
    <property type="entry name" value="Probable disease resistance protein At1g63360"/>
    <property type="match status" value="1"/>
</dbReference>
<dbReference type="InterPro" id="IPR036388">
    <property type="entry name" value="WH-like_DNA-bd_sf"/>
</dbReference>
<proteinExistence type="inferred from homology"/>
<dbReference type="Pfam" id="PF23598">
    <property type="entry name" value="LRR_14"/>
    <property type="match status" value="1"/>
</dbReference>
<feature type="domain" description="Disease resistance protein winged helix" evidence="7">
    <location>
        <begin position="279"/>
        <end position="349"/>
    </location>
</feature>
<comment type="similarity">
    <text evidence="1">Belongs to the disease resistance NB-LRR family.</text>
</comment>
<keyword evidence="6" id="KW-0067">ATP-binding</keyword>
<evidence type="ECO:0000256" key="4">
    <source>
        <dbReference type="ARBA" id="ARBA00022741"/>
    </source>
</evidence>
<evidence type="ECO:0000256" key="2">
    <source>
        <dbReference type="ARBA" id="ARBA00022614"/>
    </source>
</evidence>
<dbReference type="GO" id="GO:0043531">
    <property type="term" value="F:ADP binding"/>
    <property type="evidence" value="ECO:0007669"/>
    <property type="project" value="InterPro"/>
</dbReference>
<dbReference type="AlphaFoldDB" id="A0A8X8XXG0"/>
<evidence type="ECO:0000313" key="10">
    <source>
        <dbReference type="Proteomes" id="UP000298416"/>
    </source>
</evidence>
<gene>
    <name evidence="9" type="ORF">SASPL_118503</name>
</gene>
<name>A0A8X8XXG0_SALSN</name>
<dbReference type="SUPFAM" id="SSF52058">
    <property type="entry name" value="L domain-like"/>
    <property type="match status" value="1"/>
</dbReference>
<evidence type="ECO:0000256" key="1">
    <source>
        <dbReference type="ARBA" id="ARBA00008894"/>
    </source>
</evidence>
<dbReference type="Proteomes" id="UP000298416">
    <property type="component" value="Unassembled WGS sequence"/>
</dbReference>
<dbReference type="EMBL" id="PNBA02000006">
    <property type="protein sequence ID" value="KAG6421943.1"/>
    <property type="molecule type" value="Genomic_DNA"/>
</dbReference>
<dbReference type="Gene3D" id="3.80.10.10">
    <property type="entry name" value="Ribonuclease Inhibitor"/>
    <property type="match status" value="1"/>
</dbReference>
<reference evidence="9" key="1">
    <citation type="submission" date="2018-01" db="EMBL/GenBank/DDBJ databases">
        <authorList>
            <person name="Mao J.F."/>
        </authorList>
    </citation>
    <scope>NUCLEOTIDE SEQUENCE</scope>
    <source>
        <strain evidence="9">Huo1</strain>
        <tissue evidence="9">Leaf</tissue>
    </source>
</reference>